<organism evidence="8 9">
    <name type="scientific">Mobiluncus porci</name>
    <dbReference type="NCBI Taxonomy" id="2652278"/>
    <lineage>
        <taxon>Bacteria</taxon>
        <taxon>Bacillati</taxon>
        <taxon>Actinomycetota</taxon>
        <taxon>Actinomycetes</taxon>
        <taxon>Actinomycetales</taxon>
        <taxon>Actinomycetaceae</taxon>
        <taxon>Mobiluncus</taxon>
    </lineage>
</organism>
<feature type="compositionally biased region" description="Low complexity" evidence="6">
    <location>
        <begin position="197"/>
        <end position="268"/>
    </location>
</feature>
<evidence type="ECO:0000313" key="8">
    <source>
        <dbReference type="EMBL" id="MST50012.1"/>
    </source>
</evidence>
<keyword evidence="9" id="KW-1185">Reference proteome</keyword>
<evidence type="ECO:0000256" key="5">
    <source>
        <dbReference type="ARBA" id="ARBA00023136"/>
    </source>
</evidence>
<evidence type="ECO:0000256" key="3">
    <source>
        <dbReference type="ARBA" id="ARBA00022692"/>
    </source>
</evidence>
<evidence type="ECO:0000256" key="1">
    <source>
        <dbReference type="ARBA" id="ARBA00004236"/>
    </source>
</evidence>
<evidence type="ECO:0000256" key="7">
    <source>
        <dbReference type="SAM" id="Phobius"/>
    </source>
</evidence>
<proteinExistence type="predicted"/>
<dbReference type="AlphaFoldDB" id="A0A7K0K3F6"/>
<dbReference type="EMBL" id="VUMY01000011">
    <property type="protein sequence ID" value="MST50012.1"/>
    <property type="molecule type" value="Genomic_DNA"/>
</dbReference>
<feature type="region of interest" description="Disordered" evidence="6">
    <location>
        <begin position="164"/>
        <end position="293"/>
    </location>
</feature>
<keyword evidence="3 7" id="KW-0812">Transmembrane</keyword>
<dbReference type="Pfam" id="PF04347">
    <property type="entry name" value="FliO"/>
    <property type="match status" value="1"/>
</dbReference>
<dbReference type="RefSeq" id="WP_154545216.1">
    <property type="nucleotide sequence ID" value="NZ_VUMY01000011.1"/>
</dbReference>
<accession>A0A7K0K3F6</accession>
<feature type="transmembrane region" description="Helical" evidence="7">
    <location>
        <begin position="24"/>
        <end position="43"/>
    </location>
</feature>
<keyword evidence="5 7" id="KW-0472">Membrane</keyword>
<reference evidence="8 9" key="1">
    <citation type="submission" date="2019-08" db="EMBL/GenBank/DDBJ databases">
        <title>In-depth cultivation of the pig gut microbiome towards novel bacterial diversity and tailored functional studies.</title>
        <authorList>
            <person name="Wylensek D."/>
            <person name="Hitch T.C.A."/>
            <person name="Clavel T."/>
        </authorList>
    </citation>
    <scope>NUCLEOTIDE SEQUENCE [LARGE SCALE GENOMIC DNA]</scope>
    <source>
        <strain evidence="8 9">RF-GAM-744-WT-7</strain>
    </source>
</reference>
<dbReference type="InterPro" id="IPR022781">
    <property type="entry name" value="Flagellar_biosynth_FliO"/>
</dbReference>
<dbReference type="Proteomes" id="UP000442535">
    <property type="component" value="Unassembled WGS sequence"/>
</dbReference>
<evidence type="ECO:0000256" key="4">
    <source>
        <dbReference type="ARBA" id="ARBA00022989"/>
    </source>
</evidence>
<comment type="subcellular location">
    <subcellularLocation>
        <location evidence="1">Cell membrane</location>
    </subcellularLocation>
</comment>
<name>A0A7K0K3F6_9ACTO</name>
<evidence type="ECO:0000256" key="2">
    <source>
        <dbReference type="ARBA" id="ARBA00022475"/>
    </source>
</evidence>
<comment type="caution">
    <text evidence="8">The sequence shown here is derived from an EMBL/GenBank/DDBJ whole genome shotgun (WGS) entry which is preliminary data.</text>
</comment>
<keyword evidence="4 7" id="KW-1133">Transmembrane helix</keyword>
<gene>
    <name evidence="8" type="ORF">FYJ63_07155</name>
</gene>
<dbReference type="GO" id="GO:0044781">
    <property type="term" value="P:bacterial-type flagellum organization"/>
    <property type="evidence" value="ECO:0007669"/>
    <property type="project" value="InterPro"/>
</dbReference>
<keyword evidence="2" id="KW-1003">Cell membrane</keyword>
<protein>
    <submittedName>
        <fullName evidence="8">FliO/MopB family protein</fullName>
    </submittedName>
</protein>
<evidence type="ECO:0000256" key="6">
    <source>
        <dbReference type="SAM" id="MobiDB-lite"/>
    </source>
</evidence>
<evidence type="ECO:0000313" key="9">
    <source>
        <dbReference type="Proteomes" id="UP000442535"/>
    </source>
</evidence>
<dbReference type="GO" id="GO:0016020">
    <property type="term" value="C:membrane"/>
    <property type="evidence" value="ECO:0007669"/>
    <property type="project" value="InterPro"/>
</dbReference>
<sequence length="314" mass="31351">MNLAMFLAELTAKPLPAAENPLTIMLRFLVGIAVVFLLLWLLYRWVKRTNLGDYQGPGLRLISRLALTRSAMVAVVEIGGRMFLVGAGDSAVTPIAELYDTEEMASELDSQAAALAAAQAQAASRKPVKKPFSQVLAKVSRKAAAPVGEDSGSTKAVTVSSALPSENAAGTGSGAAPRPQSATQLPPRQLPAGKTGGQSATAASGVAGAARQDATGKSGKSAAGSSAGVAGGSRPAGSPRLAPSGQSSQSAQSAASSSAGSSRGSGFQPGSARGGVAPETARPQPQVTDAQMDALAAQIAAEFGVKPAKSGETS</sequence>